<feature type="compositionally biased region" description="Basic and acidic residues" evidence="1">
    <location>
        <begin position="32"/>
        <end position="72"/>
    </location>
</feature>
<protein>
    <submittedName>
        <fullName evidence="2">Uncharacterized protein</fullName>
    </submittedName>
</protein>
<name>A0A2S4LZE5_9HYPH</name>
<keyword evidence="3" id="KW-1185">Reference proteome</keyword>
<comment type="caution">
    <text evidence="2">The sequence shown here is derived from an EMBL/GenBank/DDBJ whole genome shotgun (WGS) entry which is preliminary data.</text>
</comment>
<dbReference type="Proteomes" id="UP000236919">
    <property type="component" value="Unassembled WGS sequence"/>
</dbReference>
<accession>A0A2S4LZE5</accession>
<dbReference type="EMBL" id="PQFZ01000017">
    <property type="protein sequence ID" value="POR47831.1"/>
    <property type="molecule type" value="Genomic_DNA"/>
</dbReference>
<gene>
    <name evidence="2" type="ORF">CYD53_11796</name>
</gene>
<dbReference type="OrthoDB" id="8162526at2"/>
<dbReference type="RefSeq" id="WP_103720472.1">
    <property type="nucleotide sequence ID" value="NZ_PQFZ01000017.1"/>
</dbReference>
<feature type="region of interest" description="Disordered" evidence="1">
    <location>
        <begin position="30"/>
        <end position="120"/>
    </location>
</feature>
<sequence>MSYDRKAIWLCLGLVVSAIGGVGSASAQYYRGYDRDPDYDRRDRYERRDRYDRRDDYRRDDRGGYDQGRRGYDQGPGARPGPGRGNSNPLAGMSLEDQKRAIKNQREAEKKLIKRGLLGQ</sequence>
<evidence type="ECO:0000313" key="3">
    <source>
        <dbReference type="Proteomes" id="UP000236919"/>
    </source>
</evidence>
<proteinExistence type="predicted"/>
<evidence type="ECO:0000313" key="2">
    <source>
        <dbReference type="EMBL" id="POR47831.1"/>
    </source>
</evidence>
<evidence type="ECO:0000256" key="1">
    <source>
        <dbReference type="SAM" id="MobiDB-lite"/>
    </source>
</evidence>
<organism evidence="2 3">
    <name type="scientific">Bosea psychrotolerans</name>
    <dbReference type="NCBI Taxonomy" id="1871628"/>
    <lineage>
        <taxon>Bacteria</taxon>
        <taxon>Pseudomonadati</taxon>
        <taxon>Pseudomonadota</taxon>
        <taxon>Alphaproteobacteria</taxon>
        <taxon>Hyphomicrobiales</taxon>
        <taxon>Boseaceae</taxon>
        <taxon>Bosea</taxon>
    </lineage>
</organism>
<dbReference type="AlphaFoldDB" id="A0A2S4LZE5"/>
<feature type="compositionally biased region" description="Basic and acidic residues" evidence="1">
    <location>
        <begin position="96"/>
        <end position="111"/>
    </location>
</feature>
<reference evidence="2 3" key="1">
    <citation type="submission" date="2018-01" db="EMBL/GenBank/DDBJ databases">
        <title>Genomic Encyclopedia of Type Strains, Phase III (KMG-III): the genomes of soil and plant-associated and newly described type strains.</title>
        <authorList>
            <person name="Whitman W."/>
        </authorList>
    </citation>
    <scope>NUCLEOTIDE SEQUENCE [LARGE SCALE GENOMIC DNA]</scope>
    <source>
        <strain evidence="2 3">1131</strain>
    </source>
</reference>